<dbReference type="EMBL" id="DVOF01000166">
    <property type="protein sequence ID" value="HIV03043.1"/>
    <property type="molecule type" value="Genomic_DNA"/>
</dbReference>
<reference evidence="1" key="1">
    <citation type="submission" date="2020-10" db="EMBL/GenBank/DDBJ databases">
        <authorList>
            <person name="Gilroy R."/>
        </authorList>
    </citation>
    <scope>NUCLEOTIDE SEQUENCE</scope>
    <source>
        <strain evidence="1">4920</strain>
    </source>
</reference>
<name>A0A9D1NH44_9FIRM</name>
<dbReference type="AlphaFoldDB" id="A0A9D1NH44"/>
<dbReference type="GO" id="GO:0003677">
    <property type="term" value="F:DNA binding"/>
    <property type="evidence" value="ECO:0007669"/>
    <property type="project" value="UniProtKB-KW"/>
</dbReference>
<dbReference type="Proteomes" id="UP000886743">
    <property type="component" value="Unassembled WGS sequence"/>
</dbReference>
<keyword evidence="1" id="KW-0238">DNA-binding</keyword>
<evidence type="ECO:0000313" key="1">
    <source>
        <dbReference type="EMBL" id="HIV03043.1"/>
    </source>
</evidence>
<sequence length="61" mass="7266">MATDKIQTGIRFKEEMLYKMAYIAKRNHRSFNAQMEHLAALCIEEYEAEHGEIEVVYRSDR</sequence>
<dbReference type="InterPro" id="IPR013321">
    <property type="entry name" value="Arc_rbn_hlx_hlx"/>
</dbReference>
<dbReference type="GO" id="GO:0006355">
    <property type="term" value="P:regulation of DNA-templated transcription"/>
    <property type="evidence" value="ECO:0007669"/>
    <property type="project" value="InterPro"/>
</dbReference>
<protein>
    <submittedName>
        <fullName evidence="1">Arc family DNA-binding protein</fullName>
    </submittedName>
</protein>
<dbReference type="SUPFAM" id="SSF47598">
    <property type="entry name" value="Ribbon-helix-helix"/>
    <property type="match status" value="1"/>
</dbReference>
<evidence type="ECO:0000313" key="2">
    <source>
        <dbReference type="Proteomes" id="UP000886743"/>
    </source>
</evidence>
<comment type="caution">
    <text evidence="1">The sequence shown here is derived from an EMBL/GenBank/DDBJ whole genome shotgun (WGS) entry which is preliminary data.</text>
</comment>
<dbReference type="Gene3D" id="1.10.1220.10">
    <property type="entry name" value="Met repressor-like"/>
    <property type="match status" value="1"/>
</dbReference>
<proteinExistence type="predicted"/>
<organism evidence="1 2">
    <name type="scientific">Candidatus Aphodoplasma excrementigallinarum</name>
    <dbReference type="NCBI Taxonomy" id="2840673"/>
    <lineage>
        <taxon>Bacteria</taxon>
        <taxon>Bacillati</taxon>
        <taxon>Bacillota</taxon>
        <taxon>Clostridia</taxon>
        <taxon>Eubacteriales</taxon>
        <taxon>Candidatus Aphodoplasma</taxon>
    </lineage>
</organism>
<gene>
    <name evidence="1" type="ORF">IAC74_05660</name>
</gene>
<reference evidence="1" key="2">
    <citation type="journal article" date="2021" name="PeerJ">
        <title>Extensive microbial diversity within the chicken gut microbiome revealed by metagenomics and culture.</title>
        <authorList>
            <person name="Gilroy R."/>
            <person name="Ravi A."/>
            <person name="Getino M."/>
            <person name="Pursley I."/>
            <person name="Horton D.L."/>
            <person name="Alikhan N.F."/>
            <person name="Baker D."/>
            <person name="Gharbi K."/>
            <person name="Hall N."/>
            <person name="Watson M."/>
            <person name="Adriaenssens E.M."/>
            <person name="Foster-Nyarko E."/>
            <person name="Jarju S."/>
            <person name="Secka A."/>
            <person name="Antonio M."/>
            <person name="Oren A."/>
            <person name="Chaudhuri R.R."/>
            <person name="La Ragione R."/>
            <person name="Hildebrand F."/>
            <person name="Pallen M.J."/>
        </authorList>
    </citation>
    <scope>NUCLEOTIDE SEQUENCE</scope>
    <source>
        <strain evidence="1">4920</strain>
    </source>
</reference>
<dbReference type="InterPro" id="IPR010985">
    <property type="entry name" value="Ribbon_hlx_hlx"/>
</dbReference>
<accession>A0A9D1NH44</accession>